<evidence type="ECO:0000313" key="1">
    <source>
        <dbReference type="EMBL" id="CAH1793273.1"/>
    </source>
</evidence>
<dbReference type="PANTHER" id="PTHR10697">
    <property type="entry name" value="MAMMALIAN EPENDYMIN-RELATED PROTEIN 1"/>
    <property type="match status" value="1"/>
</dbReference>
<keyword evidence="2" id="KW-1185">Reference proteome</keyword>
<dbReference type="GO" id="GO:0005764">
    <property type="term" value="C:lysosome"/>
    <property type="evidence" value="ECO:0007669"/>
    <property type="project" value="TreeGrafter"/>
</dbReference>
<dbReference type="GO" id="GO:0005576">
    <property type="term" value="C:extracellular region"/>
    <property type="evidence" value="ECO:0007669"/>
    <property type="project" value="InterPro"/>
</dbReference>
<comment type="caution">
    <text evidence="1">The sequence shown here is derived from an EMBL/GenBank/DDBJ whole genome shotgun (WGS) entry which is preliminary data.</text>
</comment>
<dbReference type="Proteomes" id="UP000749559">
    <property type="component" value="Unassembled WGS sequence"/>
</dbReference>
<reference evidence="1" key="1">
    <citation type="submission" date="2022-03" db="EMBL/GenBank/DDBJ databases">
        <authorList>
            <person name="Martin C."/>
        </authorList>
    </citation>
    <scope>NUCLEOTIDE SEQUENCE</scope>
</reference>
<organism evidence="1 2">
    <name type="scientific">Owenia fusiformis</name>
    <name type="common">Polychaete worm</name>
    <dbReference type="NCBI Taxonomy" id="6347"/>
    <lineage>
        <taxon>Eukaryota</taxon>
        <taxon>Metazoa</taxon>
        <taxon>Spiralia</taxon>
        <taxon>Lophotrochozoa</taxon>
        <taxon>Annelida</taxon>
        <taxon>Polychaeta</taxon>
        <taxon>Sedentaria</taxon>
        <taxon>Canalipalpata</taxon>
        <taxon>Sabellida</taxon>
        <taxon>Oweniida</taxon>
        <taxon>Oweniidae</taxon>
        <taxon>Owenia</taxon>
    </lineage>
</organism>
<dbReference type="AlphaFoldDB" id="A0A8J1Y799"/>
<evidence type="ECO:0000313" key="2">
    <source>
        <dbReference type="Proteomes" id="UP000749559"/>
    </source>
</evidence>
<dbReference type="SMART" id="SM00026">
    <property type="entry name" value="EPEND"/>
    <property type="match status" value="1"/>
</dbReference>
<sequence length="194" mass="22124">MNVLFVLSLVAVAFGQGPQRCETPKQWEGEITMHDHTDGIETRAKLTYDGVGERTRWVDRVFLNGKTEFYDTLRLHRENVEYVVDLRTKKCERRPLTERFRVFEIPLGAKSMGEAYVGSSALLGSGVLVGLWEATLSDRDNGLWTGQWAVDGCVPVWDHLWHNRVNYTSIHFYDITLGISDPNVFLPPAECGRH</sequence>
<evidence type="ECO:0008006" key="3">
    <source>
        <dbReference type="Google" id="ProtNLM"/>
    </source>
</evidence>
<name>A0A8J1Y799_OWEFU</name>
<dbReference type="GO" id="GO:0005509">
    <property type="term" value="F:calcium ion binding"/>
    <property type="evidence" value="ECO:0007669"/>
    <property type="project" value="InterPro"/>
</dbReference>
<dbReference type="EMBL" id="CAIIXF020000008">
    <property type="protein sequence ID" value="CAH1793273.1"/>
    <property type="molecule type" value="Genomic_DNA"/>
</dbReference>
<dbReference type="OrthoDB" id="6084362at2759"/>
<dbReference type="PRINTS" id="PR00317">
    <property type="entry name" value="EPENDYMIN"/>
</dbReference>
<dbReference type="InterPro" id="IPR001299">
    <property type="entry name" value="Ependymin"/>
</dbReference>
<gene>
    <name evidence="1" type="ORF">OFUS_LOCUS18143</name>
</gene>
<proteinExistence type="predicted"/>
<protein>
    <recommendedName>
        <fullName evidence="3">Mammalian ependymin-related protein 1</fullName>
    </recommendedName>
</protein>
<dbReference type="Pfam" id="PF00811">
    <property type="entry name" value="Ependymin"/>
    <property type="match status" value="1"/>
</dbReference>
<dbReference type="GO" id="GO:0007160">
    <property type="term" value="P:cell-matrix adhesion"/>
    <property type="evidence" value="ECO:0007669"/>
    <property type="project" value="InterPro"/>
</dbReference>
<dbReference type="PANTHER" id="PTHR10697:SF1">
    <property type="entry name" value="MAMMALIAN EPENDYMIN-RELATED PROTEIN 1"/>
    <property type="match status" value="1"/>
</dbReference>
<accession>A0A8J1Y799</accession>